<dbReference type="CDD" id="cd02194">
    <property type="entry name" value="ThiL"/>
    <property type="match status" value="1"/>
</dbReference>
<protein>
    <recommendedName>
        <fullName evidence="2">Thiamine-monophosphate kinase</fullName>
        <shortName evidence="2">TMP kinase</shortName>
        <shortName evidence="2">Thiamine-phosphate kinase</shortName>
        <ecNumber evidence="2">2.7.4.16</ecNumber>
    </recommendedName>
</protein>
<comment type="pathway">
    <text evidence="2">Cofactor biosynthesis; thiamine diphosphate biosynthesis; thiamine diphosphate from thiamine phosphate: step 1/1.</text>
</comment>
<feature type="binding site" evidence="2">
    <location>
        <position position="142"/>
    </location>
    <ligand>
        <name>Mg(2+)</name>
        <dbReference type="ChEBI" id="CHEBI:18420"/>
        <label>1</label>
    </ligand>
</feature>
<dbReference type="AlphaFoldDB" id="A0A0F5JYZ7"/>
<evidence type="ECO:0000259" key="5">
    <source>
        <dbReference type="Pfam" id="PF02769"/>
    </source>
</evidence>
<dbReference type="Pfam" id="PF02769">
    <property type="entry name" value="AIRS_C"/>
    <property type="match status" value="1"/>
</dbReference>
<accession>A0A0F5JYZ7</accession>
<dbReference type="EMBL" id="LAQU01000013">
    <property type="protein sequence ID" value="KKB63101.1"/>
    <property type="molecule type" value="Genomic_DNA"/>
</dbReference>
<feature type="binding site" evidence="2">
    <location>
        <position position="71"/>
    </location>
    <ligand>
        <name>substrate</name>
    </ligand>
</feature>
<feature type="binding site" evidence="2">
    <location>
        <position position="238"/>
    </location>
    <ligand>
        <name>Mg(2+)</name>
        <dbReference type="ChEBI" id="CHEBI:18420"/>
        <label>3</label>
    </ligand>
</feature>
<dbReference type="RefSeq" id="WP_024901827.1">
    <property type="nucleotide sequence ID" value="NZ_CADFGU010000006.1"/>
</dbReference>
<dbReference type="PATRIC" id="fig|28092.6.peg.3173"/>
<feature type="binding site" evidence="2">
    <location>
        <position position="64"/>
    </location>
    <ligand>
        <name>Mg(2+)</name>
        <dbReference type="ChEBI" id="CHEBI:18420"/>
        <label>2</label>
    </ligand>
</feature>
<dbReference type="OrthoDB" id="9802811at2"/>
<feature type="binding site" evidence="2">
    <location>
        <position position="47"/>
    </location>
    <ligand>
        <name>Mg(2+)</name>
        <dbReference type="ChEBI" id="CHEBI:18420"/>
        <label>4</label>
    </ligand>
</feature>
<dbReference type="InterPro" id="IPR036921">
    <property type="entry name" value="PurM-like_N_sf"/>
</dbReference>
<dbReference type="Gene3D" id="3.30.1330.10">
    <property type="entry name" value="PurM-like, N-terminal domain"/>
    <property type="match status" value="1"/>
</dbReference>
<feature type="binding site" evidence="2">
    <location>
        <position position="92"/>
    </location>
    <ligand>
        <name>Mg(2+)</name>
        <dbReference type="ChEBI" id="CHEBI:18420"/>
        <label>4</label>
    </ligand>
</feature>
<feature type="binding site" evidence="2">
    <location>
        <position position="166"/>
    </location>
    <ligand>
        <name>ATP</name>
        <dbReference type="ChEBI" id="CHEBI:30616"/>
    </ligand>
</feature>
<dbReference type="GO" id="GO:0009228">
    <property type="term" value="P:thiamine biosynthetic process"/>
    <property type="evidence" value="ECO:0007669"/>
    <property type="project" value="UniProtKB-KW"/>
</dbReference>
<dbReference type="InterPro" id="IPR006283">
    <property type="entry name" value="ThiL-like"/>
</dbReference>
<dbReference type="PANTHER" id="PTHR30270:SF0">
    <property type="entry name" value="THIAMINE-MONOPHOSPHATE KINASE"/>
    <property type="match status" value="1"/>
</dbReference>
<dbReference type="InterPro" id="IPR010918">
    <property type="entry name" value="PurM-like_C_dom"/>
</dbReference>
<feature type="binding site" evidence="2">
    <location>
        <begin position="141"/>
        <end position="142"/>
    </location>
    <ligand>
        <name>ATP</name>
        <dbReference type="ChEBI" id="CHEBI:30616"/>
    </ligand>
</feature>
<evidence type="ECO:0000259" key="4">
    <source>
        <dbReference type="Pfam" id="PF00586"/>
    </source>
</evidence>
<comment type="similarity">
    <text evidence="2">Belongs to the thiamine-monophosphate kinase family.</text>
</comment>
<comment type="miscellaneous">
    <text evidence="2">Reaction mechanism of ThiL seems to utilize a direct, inline transfer of the gamma-phosphate of ATP to TMP rather than a phosphorylated enzyme intermediate.</text>
</comment>
<evidence type="ECO:0000313" key="7">
    <source>
        <dbReference type="Proteomes" id="UP000033618"/>
    </source>
</evidence>
<evidence type="ECO:0000313" key="6">
    <source>
        <dbReference type="EMBL" id="KKB63101.1"/>
    </source>
</evidence>
<feature type="binding site" evidence="2">
    <location>
        <position position="240"/>
    </location>
    <ligand>
        <name>ATP</name>
        <dbReference type="ChEBI" id="CHEBI:30616"/>
    </ligand>
</feature>
<evidence type="ECO:0000256" key="3">
    <source>
        <dbReference type="SAM" id="MobiDB-lite"/>
    </source>
</evidence>
<feature type="binding site" evidence="2">
    <location>
        <position position="241"/>
    </location>
    <ligand>
        <name>Mg(2+)</name>
        <dbReference type="ChEBI" id="CHEBI:18420"/>
        <label>5</label>
    </ligand>
</feature>
<dbReference type="GO" id="GO:0000287">
    <property type="term" value="F:magnesium ion binding"/>
    <property type="evidence" value="ECO:0007669"/>
    <property type="project" value="UniProtKB-UniRule"/>
</dbReference>
<comment type="function">
    <text evidence="2">Catalyzes the ATP-dependent phosphorylation of thiamine-monophosphate (TMP) to form thiamine-pyrophosphate (TPP), the active form of vitamin B1.</text>
</comment>
<feature type="binding site" evidence="2">
    <location>
        <position position="92"/>
    </location>
    <ligand>
        <name>Mg(2+)</name>
        <dbReference type="ChEBI" id="CHEBI:18420"/>
        <label>3</label>
    </ligand>
</feature>
<dbReference type="EC" id="2.7.4.16" evidence="2"/>
<dbReference type="InterPro" id="IPR016188">
    <property type="entry name" value="PurM-like_N"/>
</dbReference>
<organism evidence="6 7">
    <name type="scientific">Robbsia andropogonis</name>
    <dbReference type="NCBI Taxonomy" id="28092"/>
    <lineage>
        <taxon>Bacteria</taxon>
        <taxon>Pseudomonadati</taxon>
        <taxon>Pseudomonadota</taxon>
        <taxon>Betaproteobacteria</taxon>
        <taxon>Burkholderiales</taxon>
        <taxon>Burkholderiaceae</taxon>
        <taxon>Robbsia</taxon>
    </lineage>
</organism>
<dbReference type="Proteomes" id="UP000033618">
    <property type="component" value="Unassembled WGS sequence"/>
</dbReference>
<keyword evidence="2" id="KW-0460">Magnesium</keyword>
<feature type="binding site" evidence="2">
    <location>
        <position position="64"/>
    </location>
    <ligand>
        <name>Mg(2+)</name>
        <dbReference type="ChEBI" id="CHEBI:18420"/>
        <label>1</label>
    </ligand>
</feature>
<dbReference type="GO" id="GO:0005524">
    <property type="term" value="F:ATP binding"/>
    <property type="evidence" value="ECO:0007669"/>
    <property type="project" value="UniProtKB-UniRule"/>
</dbReference>
<dbReference type="Gene3D" id="3.90.650.10">
    <property type="entry name" value="PurM-like C-terminal domain"/>
    <property type="match status" value="1"/>
</dbReference>
<keyword evidence="2" id="KW-0418">Kinase</keyword>
<feature type="binding site" evidence="2">
    <location>
        <position position="47"/>
    </location>
    <ligand>
        <name>Mg(2+)</name>
        <dbReference type="ChEBI" id="CHEBI:18420"/>
        <label>3</label>
    </ligand>
</feature>
<dbReference type="InterPro" id="IPR036676">
    <property type="entry name" value="PurM-like_C_sf"/>
</dbReference>
<keyword evidence="2" id="KW-0547">Nucleotide-binding</keyword>
<feature type="domain" description="PurM-like C-terminal" evidence="5">
    <location>
        <begin position="170"/>
        <end position="312"/>
    </location>
</feature>
<dbReference type="SUPFAM" id="SSF56042">
    <property type="entry name" value="PurM C-terminal domain-like"/>
    <property type="match status" value="1"/>
</dbReference>
<dbReference type="Pfam" id="PF00586">
    <property type="entry name" value="AIRS"/>
    <property type="match status" value="1"/>
</dbReference>
<evidence type="ECO:0000256" key="2">
    <source>
        <dbReference type="HAMAP-Rule" id="MF_02128"/>
    </source>
</evidence>
<comment type="caution">
    <text evidence="2">Lacks conserved residue(s) required for the propagation of feature annotation.</text>
</comment>
<feature type="binding site" evidence="2">
    <location>
        <position position="288"/>
    </location>
    <ligand>
        <name>substrate</name>
    </ligand>
</feature>
<feature type="binding site" evidence="2">
    <location>
        <position position="404"/>
    </location>
    <ligand>
        <name>substrate</name>
    </ligand>
</feature>
<comment type="caution">
    <text evidence="6">The sequence shown here is derived from an EMBL/GenBank/DDBJ whole genome shotgun (WGS) entry which is preliminary data.</text>
</comment>
<dbReference type="GO" id="GO:0009030">
    <property type="term" value="F:thiamine-phosphate kinase activity"/>
    <property type="evidence" value="ECO:0007669"/>
    <property type="project" value="UniProtKB-UniRule"/>
</dbReference>
<sequence length="410" mass="42708">MPTEFELIDQIFLRRARAARVRAEVHAARDGSAPSRLRSTRLGIGDDCALLDLPAGQSLAVSTDMLVCGRHFLPDVDPRKLGHKALAVNLSDLAAMGATPMAFTLSLALPPEIAADVNWLDRFAEGLFALAEPHGCELIGGDTTAGPLTISITIFGALPHGAALRRDAARAGDDIWLSGTLGDARLALGLMRQDWPLTTLGTSDAAGTLAAVRTAMEAPQPRIALGEQLRELAHAAIDLSDGLAGDLAHIARRSGLVAVVDVDAVPRSGWLAACAPEIQKVCTLSGGDDYELCFTAPIASRAALEALNAHGSIDGVALTRVGTMRAPETAAASPTGTPSDMPATHHESMRSGASEDALASRAVIEDIRDTTAPLRLATGTLNQAGQVHWVASDGTPLSLSLTGFDHFDAA</sequence>
<keyword evidence="1 2" id="KW-0784">Thiamine biosynthesis</keyword>
<dbReference type="STRING" id="28092.WM40_13470"/>
<dbReference type="SUPFAM" id="SSF55326">
    <property type="entry name" value="PurM N-terminal domain-like"/>
    <property type="match status" value="1"/>
</dbReference>
<dbReference type="GO" id="GO:0009229">
    <property type="term" value="P:thiamine diphosphate biosynthetic process"/>
    <property type="evidence" value="ECO:0007669"/>
    <property type="project" value="UniProtKB-UniRule"/>
</dbReference>
<reference evidence="6 7" key="1">
    <citation type="submission" date="2015-03" db="EMBL/GenBank/DDBJ databases">
        <title>Draft Genome Sequence of Burkholderia andropogonis type strain ICMP2807, isolated from Sorghum bicolor.</title>
        <authorList>
            <person name="Lopes-Santos L."/>
            <person name="Castro D.B."/>
            <person name="Ottoboni L.M."/>
            <person name="Park D."/>
            <person name="Weirc B.S."/>
            <person name="Destefano S.A."/>
        </authorList>
    </citation>
    <scope>NUCLEOTIDE SEQUENCE [LARGE SCALE GENOMIC DNA]</scope>
    <source>
        <strain evidence="6 7">ICMP2807</strain>
    </source>
</reference>
<proteinExistence type="inferred from homology"/>
<gene>
    <name evidence="2" type="primary">thiL</name>
    <name evidence="6" type="ORF">WM40_13470</name>
</gene>
<dbReference type="HAMAP" id="MF_02128">
    <property type="entry name" value="TMP_kinase"/>
    <property type="match status" value="1"/>
</dbReference>
<feature type="binding site" evidence="2">
    <location>
        <position position="92"/>
    </location>
    <ligand>
        <name>Mg(2+)</name>
        <dbReference type="ChEBI" id="CHEBI:18420"/>
        <label>2</label>
    </ligand>
</feature>
<dbReference type="PANTHER" id="PTHR30270">
    <property type="entry name" value="THIAMINE-MONOPHOSPHATE KINASE"/>
    <property type="match status" value="1"/>
</dbReference>
<feature type="domain" description="PurM-like N-terminal" evidence="4">
    <location>
        <begin position="45"/>
        <end position="157"/>
    </location>
</feature>
<name>A0A0F5JYZ7_9BURK</name>
<dbReference type="UniPathway" id="UPA00060">
    <property type="reaction ID" value="UER00142"/>
</dbReference>
<comment type="catalytic activity">
    <reaction evidence="2">
        <text>thiamine phosphate + ATP = thiamine diphosphate + ADP</text>
        <dbReference type="Rhea" id="RHEA:15913"/>
        <dbReference type="ChEBI" id="CHEBI:30616"/>
        <dbReference type="ChEBI" id="CHEBI:37575"/>
        <dbReference type="ChEBI" id="CHEBI:58937"/>
        <dbReference type="ChEBI" id="CHEBI:456216"/>
        <dbReference type="EC" id="2.7.4.16"/>
    </reaction>
</comment>
<keyword evidence="2" id="KW-0808">Transferase</keyword>
<keyword evidence="2" id="KW-0067">ATP-binding</keyword>
<dbReference type="NCBIfam" id="TIGR01379">
    <property type="entry name" value="thiL"/>
    <property type="match status" value="1"/>
</dbReference>
<keyword evidence="7" id="KW-1185">Reference proteome</keyword>
<feature type="region of interest" description="Disordered" evidence="3">
    <location>
        <begin position="327"/>
        <end position="352"/>
    </location>
</feature>
<feature type="binding site" evidence="2">
    <location>
        <position position="63"/>
    </location>
    <ligand>
        <name>Mg(2+)</name>
        <dbReference type="ChEBI" id="CHEBI:18420"/>
        <label>1</label>
    </ligand>
</feature>
<keyword evidence="2" id="KW-0479">Metal-binding</keyword>
<evidence type="ECO:0000256" key="1">
    <source>
        <dbReference type="ARBA" id="ARBA00022977"/>
    </source>
</evidence>
<feature type="binding site" evidence="2">
    <location>
        <position position="62"/>
    </location>
    <ligand>
        <name>Mg(2+)</name>
        <dbReference type="ChEBI" id="CHEBI:18420"/>
        <label>4</label>
    </ligand>
</feature>